<reference evidence="4 5" key="1">
    <citation type="submission" date="2014-05" db="EMBL/GenBank/DDBJ databases">
        <title>De novo Genome Sequence of Spirocheata sp.</title>
        <authorList>
            <person name="Shivani Y."/>
            <person name="Subhash Y."/>
            <person name="Tushar L."/>
            <person name="Sasikala C."/>
            <person name="Ramana C.V."/>
        </authorList>
    </citation>
    <scope>NUCLEOTIDE SEQUENCE [LARGE SCALE GENOMIC DNA]</scope>
    <source>
        <strain evidence="4 5">JC230</strain>
    </source>
</reference>
<accession>A0A098QT99</accession>
<dbReference type="Proteomes" id="UP000029692">
    <property type="component" value="Unassembled WGS sequence"/>
</dbReference>
<dbReference type="GO" id="GO:0046872">
    <property type="term" value="F:metal ion binding"/>
    <property type="evidence" value="ECO:0007669"/>
    <property type="project" value="UniProtKB-KW"/>
</dbReference>
<comment type="caution">
    <text evidence="4">The sequence shown here is derived from an EMBL/GenBank/DDBJ whole genome shotgun (WGS) entry which is preliminary data.</text>
</comment>
<dbReference type="GO" id="GO:0016853">
    <property type="term" value="F:isomerase activity"/>
    <property type="evidence" value="ECO:0007669"/>
    <property type="project" value="UniProtKB-ARBA"/>
</dbReference>
<dbReference type="STRING" id="1480694.DC28_12670"/>
<dbReference type="SUPFAM" id="SSF56529">
    <property type="entry name" value="FAH"/>
    <property type="match status" value="1"/>
</dbReference>
<dbReference type="Pfam" id="PF01557">
    <property type="entry name" value="FAA_hydrolase"/>
    <property type="match status" value="1"/>
</dbReference>
<dbReference type="AlphaFoldDB" id="A0A098QT99"/>
<dbReference type="InterPro" id="IPR011234">
    <property type="entry name" value="Fumarylacetoacetase-like_C"/>
</dbReference>
<sequence>MGSRESYTINPGKIIAVGLNYRDHVKESLTFNNEDLDAPAEPVLFAKTPNVLVGPGQPIIIPEYLTEYHPNPRTDYEAELAIIIGQPCSRLPSEEAREAIFGFTCFNDVSQRNIQKSDPSGWFRGKSLDSFGPIGPAVATLEYLASQNLDPQNLAIAARLNGRTVQSSNTKHMIFTLEHIISFISRHIRLEPGDIIATGTPSGIGALNPGDTIEIEIQGIGTLSNPVDGPLRSA</sequence>
<name>A0A098QT99_9SPIO</name>
<evidence type="ECO:0000256" key="1">
    <source>
        <dbReference type="ARBA" id="ARBA00010211"/>
    </source>
</evidence>
<gene>
    <name evidence="4" type="ORF">DC28_12670</name>
</gene>
<protein>
    <recommendedName>
        <fullName evidence="3">Fumarylacetoacetase-like C-terminal domain-containing protein</fullName>
    </recommendedName>
</protein>
<feature type="domain" description="Fumarylacetoacetase-like C-terminal" evidence="3">
    <location>
        <begin position="13"/>
        <end position="227"/>
    </location>
</feature>
<dbReference type="FunFam" id="3.90.850.10:FF:000002">
    <property type="entry name" value="2-hydroxyhepta-2,4-diene-1,7-dioate isomerase"/>
    <property type="match status" value="1"/>
</dbReference>
<dbReference type="eggNOG" id="COG0179">
    <property type="taxonomic scope" value="Bacteria"/>
</dbReference>
<evidence type="ECO:0000256" key="2">
    <source>
        <dbReference type="ARBA" id="ARBA00022723"/>
    </source>
</evidence>
<dbReference type="InterPro" id="IPR036663">
    <property type="entry name" value="Fumarylacetoacetase_C_sf"/>
</dbReference>
<dbReference type="EMBL" id="JNUP01000069">
    <property type="protein sequence ID" value="KGE71100.1"/>
    <property type="molecule type" value="Genomic_DNA"/>
</dbReference>
<dbReference type="Gene3D" id="3.90.850.10">
    <property type="entry name" value="Fumarylacetoacetase-like, C-terminal domain"/>
    <property type="match status" value="1"/>
</dbReference>
<organism evidence="4 5">
    <name type="scientific">Spirochaeta lutea</name>
    <dbReference type="NCBI Taxonomy" id="1480694"/>
    <lineage>
        <taxon>Bacteria</taxon>
        <taxon>Pseudomonadati</taxon>
        <taxon>Spirochaetota</taxon>
        <taxon>Spirochaetia</taxon>
        <taxon>Spirochaetales</taxon>
        <taxon>Spirochaetaceae</taxon>
        <taxon>Spirochaeta</taxon>
    </lineage>
</organism>
<evidence type="ECO:0000313" key="4">
    <source>
        <dbReference type="EMBL" id="KGE71100.1"/>
    </source>
</evidence>
<keyword evidence="2" id="KW-0479">Metal-binding</keyword>
<evidence type="ECO:0000259" key="3">
    <source>
        <dbReference type="Pfam" id="PF01557"/>
    </source>
</evidence>
<evidence type="ECO:0000313" key="5">
    <source>
        <dbReference type="Proteomes" id="UP000029692"/>
    </source>
</evidence>
<dbReference type="PANTHER" id="PTHR11820">
    <property type="entry name" value="ACYLPYRUVASE"/>
    <property type="match status" value="1"/>
</dbReference>
<dbReference type="GO" id="GO:0019752">
    <property type="term" value="P:carboxylic acid metabolic process"/>
    <property type="evidence" value="ECO:0007669"/>
    <property type="project" value="UniProtKB-ARBA"/>
</dbReference>
<comment type="similarity">
    <text evidence="1">Belongs to the FAH family.</text>
</comment>
<keyword evidence="5" id="KW-1185">Reference proteome</keyword>
<proteinExistence type="inferred from homology"/>